<gene>
    <name evidence="1" type="ORF">phiPsa397_171</name>
</gene>
<protein>
    <submittedName>
        <fullName evidence="1">Uncharacterized protein</fullName>
    </submittedName>
</protein>
<sequence>MIECSHTNQQRNNKMAKRLIHTETHVTGLGITHTAKVYRDSEWNEWQVVFAKDRNVAFKASYHTSDKADAVDTAKYHIVRMAKQFA</sequence>
<proteinExistence type="predicted"/>
<organism evidence="1 2">
    <name type="scientific">Pseudomonas phage phiPsa397</name>
    <dbReference type="NCBI Taxonomy" id="1460367"/>
    <lineage>
        <taxon>Viruses</taxon>
        <taxon>Duplodnaviria</taxon>
        <taxon>Heunggongvirae</taxon>
        <taxon>Uroviricota</taxon>
        <taxon>Caudoviricetes</taxon>
        <taxon>Vandenendeviridae</taxon>
        <taxon>Gorskivirinae</taxon>
        <taxon>Otagovirus</taxon>
        <taxon>Otagovirus psa397</taxon>
    </lineage>
</organism>
<dbReference type="Proteomes" id="UP000516216">
    <property type="component" value="Segment"/>
</dbReference>
<evidence type="ECO:0000313" key="1">
    <source>
        <dbReference type="EMBL" id="QNO00834.1"/>
    </source>
</evidence>
<name>A0A7G9V3H8_9CAUD</name>
<reference evidence="1 2" key="1">
    <citation type="submission" date="2020-06" db="EMBL/GenBank/DDBJ databases">
        <title>Characterization of Pseudomonas phiPsa374-like phages.</title>
        <authorList>
            <person name="Warring S."/>
            <person name="Malone L.M."/>
            <person name="Easingwood R.A."/>
            <person name="Rigano L."/>
            <person name="Frampton R.A."/>
            <person name="Lopez Acedo E."/>
            <person name="Templeton M.D."/>
            <person name="Kleffmann T."/>
            <person name="Bostina M."/>
            <person name="Fineran P.C."/>
        </authorList>
    </citation>
    <scope>NUCLEOTIDE SEQUENCE [LARGE SCALE GENOMIC DNA]</scope>
</reference>
<accession>A0A7G9V3H8</accession>
<evidence type="ECO:0000313" key="2">
    <source>
        <dbReference type="Proteomes" id="UP000516216"/>
    </source>
</evidence>
<dbReference type="EMBL" id="MT670422">
    <property type="protein sequence ID" value="QNO00834.1"/>
    <property type="molecule type" value="Genomic_DNA"/>
</dbReference>
<keyword evidence="2" id="KW-1185">Reference proteome</keyword>